<dbReference type="Pfam" id="PF00515">
    <property type="entry name" value="TPR_1"/>
    <property type="match status" value="1"/>
</dbReference>
<feature type="repeat" description="TPR" evidence="1">
    <location>
        <begin position="32"/>
        <end position="65"/>
    </location>
</feature>
<evidence type="ECO:0000256" key="1">
    <source>
        <dbReference type="PROSITE-ProRule" id="PRU00339"/>
    </source>
</evidence>
<reference evidence="3" key="1">
    <citation type="submission" date="2025-08" db="UniProtKB">
        <authorList>
            <consortium name="RefSeq"/>
        </authorList>
    </citation>
    <scope>IDENTIFICATION</scope>
</reference>
<dbReference type="Gene3D" id="1.25.40.10">
    <property type="entry name" value="Tetratricopeptide repeat domain"/>
    <property type="match status" value="2"/>
</dbReference>
<evidence type="ECO:0000313" key="2">
    <source>
        <dbReference type="Proteomes" id="UP000694888"/>
    </source>
</evidence>
<evidence type="ECO:0000313" key="3">
    <source>
        <dbReference type="RefSeq" id="XP_012943293.1"/>
    </source>
</evidence>
<dbReference type="SMART" id="SM00028">
    <property type="entry name" value="TPR"/>
    <property type="match status" value="4"/>
</dbReference>
<keyword evidence="2" id="KW-1185">Reference proteome</keyword>
<gene>
    <name evidence="3" type="primary">LOC106013076</name>
</gene>
<dbReference type="InterPro" id="IPR052384">
    <property type="entry name" value="TMTC_O-mannosyltransferase"/>
</dbReference>
<accession>A0ABM1A9B8</accession>
<dbReference type="PANTHER" id="PTHR44216:SF3">
    <property type="entry name" value="PROTEIN O-MANNOSYL-TRANSFERASE TMTC2"/>
    <property type="match status" value="1"/>
</dbReference>
<feature type="repeat" description="TPR" evidence="1">
    <location>
        <begin position="139"/>
        <end position="172"/>
    </location>
</feature>
<dbReference type="SUPFAM" id="SSF48452">
    <property type="entry name" value="TPR-like"/>
    <property type="match status" value="1"/>
</dbReference>
<dbReference type="InterPro" id="IPR011990">
    <property type="entry name" value="TPR-like_helical_dom_sf"/>
</dbReference>
<dbReference type="Pfam" id="PF13181">
    <property type="entry name" value="TPR_8"/>
    <property type="match status" value="1"/>
</dbReference>
<organism evidence="2 3">
    <name type="scientific">Aplysia californica</name>
    <name type="common">California sea hare</name>
    <dbReference type="NCBI Taxonomy" id="6500"/>
    <lineage>
        <taxon>Eukaryota</taxon>
        <taxon>Metazoa</taxon>
        <taxon>Spiralia</taxon>
        <taxon>Lophotrochozoa</taxon>
        <taxon>Mollusca</taxon>
        <taxon>Gastropoda</taxon>
        <taxon>Heterobranchia</taxon>
        <taxon>Euthyneura</taxon>
        <taxon>Tectipleura</taxon>
        <taxon>Aplysiida</taxon>
        <taxon>Aplysioidea</taxon>
        <taxon>Aplysiidae</taxon>
        <taxon>Aplysia</taxon>
    </lineage>
</organism>
<dbReference type="PROSITE" id="PS50005">
    <property type="entry name" value="TPR"/>
    <property type="match status" value="3"/>
</dbReference>
<dbReference type="PROSITE" id="PS50293">
    <property type="entry name" value="TPR_REGION"/>
    <property type="match status" value="1"/>
</dbReference>
<dbReference type="GeneID" id="106013076"/>
<sequence length="230" mass="26456">MKNAAVSLRRLKRYPEAEQLLKQALSVHGDSSDYYNQLGLLYAEMGQTLDSLFAFRRSLALAPNNTLTHLRYLKALSEARQHEEVSRGLRDLLQRASNDVDVLRFAFVHAQQRDDLDGALHYAQEAVAQAEFLRHPDLAAFYHDLANIYRQKQDMEKAMEIFLLSVEQDPSYSQAYINIGALHHLQQNFEEAERYYLKALSLEPDNELCAANLQKLRKVWKKSSDSLAKT</sequence>
<dbReference type="InterPro" id="IPR019734">
    <property type="entry name" value="TPR_rpt"/>
</dbReference>
<dbReference type="PANTHER" id="PTHR44216">
    <property type="entry name" value="PROTEIN O-MANNOSYL-TRANSFERASE TMTC2"/>
    <property type="match status" value="1"/>
</dbReference>
<proteinExistence type="predicted"/>
<dbReference type="RefSeq" id="XP_012943293.1">
    <property type="nucleotide sequence ID" value="XM_013087839.2"/>
</dbReference>
<keyword evidence="1" id="KW-0802">TPR repeat</keyword>
<dbReference type="Pfam" id="PF13424">
    <property type="entry name" value="TPR_12"/>
    <property type="match status" value="1"/>
</dbReference>
<feature type="repeat" description="TPR" evidence="1">
    <location>
        <begin position="173"/>
        <end position="206"/>
    </location>
</feature>
<name>A0ABM1A9B8_APLCA</name>
<protein>
    <submittedName>
        <fullName evidence="3">Protein O-mannosyl-transferase TMTC1</fullName>
    </submittedName>
</protein>
<dbReference type="Proteomes" id="UP000694888">
    <property type="component" value="Unplaced"/>
</dbReference>